<dbReference type="SUPFAM" id="SSF53254">
    <property type="entry name" value="Phosphoglycerate mutase-like"/>
    <property type="match status" value="1"/>
</dbReference>
<evidence type="ECO:0008006" key="4">
    <source>
        <dbReference type="Google" id="ProtNLM"/>
    </source>
</evidence>
<feature type="region of interest" description="Disordered" evidence="1">
    <location>
        <begin position="302"/>
        <end position="321"/>
    </location>
</feature>
<dbReference type="EMBL" id="JAUCMV010000001">
    <property type="protein sequence ID" value="KAK0423420.1"/>
    <property type="molecule type" value="Genomic_DNA"/>
</dbReference>
<dbReference type="AlphaFoldDB" id="A0AA39IGY3"/>
<protein>
    <recommendedName>
        <fullName evidence="4">Protein UBASH3A-like protein</fullName>
    </recommendedName>
</protein>
<evidence type="ECO:0000256" key="1">
    <source>
        <dbReference type="SAM" id="MobiDB-lite"/>
    </source>
</evidence>
<proteinExistence type="predicted"/>
<feature type="compositionally biased region" description="Basic and acidic residues" evidence="1">
    <location>
        <begin position="306"/>
        <end position="321"/>
    </location>
</feature>
<dbReference type="InterPro" id="IPR013078">
    <property type="entry name" value="His_Pase_superF_clade-1"/>
</dbReference>
<keyword evidence="3" id="KW-1185">Reference proteome</keyword>
<reference evidence="2" key="1">
    <citation type="submission" date="2023-06" db="EMBL/GenBank/DDBJ databases">
        <title>Genomic analysis of the entomopathogenic nematode Steinernema hermaphroditum.</title>
        <authorList>
            <person name="Schwarz E.M."/>
            <person name="Heppert J.K."/>
            <person name="Baniya A."/>
            <person name="Schwartz H.T."/>
            <person name="Tan C.-H."/>
            <person name="Antoshechkin I."/>
            <person name="Sternberg P.W."/>
            <person name="Goodrich-Blair H."/>
            <person name="Dillman A.R."/>
        </authorList>
    </citation>
    <scope>NUCLEOTIDE SEQUENCE</scope>
    <source>
        <strain evidence="2">PS9179</strain>
        <tissue evidence="2">Whole animal</tissue>
    </source>
</reference>
<evidence type="ECO:0000313" key="2">
    <source>
        <dbReference type="EMBL" id="KAK0423420.1"/>
    </source>
</evidence>
<dbReference type="GO" id="GO:0016791">
    <property type="term" value="F:phosphatase activity"/>
    <property type="evidence" value="ECO:0007669"/>
    <property type="project" value="UniProtKB-ARBA"/>
</dbReference>
<evidence type="ECO:0000313" key="3">
    <source>
        <dbReference type="Proteomes" id="UP001175271"/>
    </source>
</evidence>
<dbReference type="Gene3D" id="3.40.50.1240">
    <property type="entry name" value="Phosphoglycerate mutase-like"/>
    <property type="match status" value="1"/>
</dbReference>
<dbReference type="Proteomes" id="UP001175271">
    <property type="component" value="Unassembled WGS sequence"/>
</dbReference>
<dbReference type="Pfam" id="PF00300">
    <property type="entry name" value="His_Phos_1"/>
    <property type="match status" value="1"/>
</dbReference>
<sequence length="321" mass="36244">MKPPKVTPPIACLTDEDRSKKPLKQLAASIERYTTLQNRKVMMFVRNAERVDRVFPEWIHQNFTDTGEYYPDDLNLPPRIFTRPEGPGGYIDDSPITEIGALNSEMIGKALRRHEVWPLTSIICSPSLRCVQTASAIIKGIHRPAEICIEPGLFDWCHWYKAMPSLLSVEELIRCGYPVSANYAPVKPLSEVISFAGHESIEHFYERVRSVVEHLTGVSDRILIVAHATVLDASLKALRRCSPRLITENDMLHMGSHYPYACEVTLALNQGAWNFVHEPFAPLSYLGVSNRVNAKFVNRTTKPKTATHEKQKEVKKPTANA</sequence>
<accession>A0AA39IGY3</accession>
<comment type="caution">
    <text evidence="2">The sequence shown here is derived from an EMBL/GenBank/DDBJ whole genome shotgun (WGS) entry which is preliminary data.</text>
</comment>
<name>A0AA39IGY3_9BILA</name>
<gene>
    <name evidence="2" type="ORF">QR680_008135</name>
</gene>
<dbReference type="InterPro" id="IPR029033">
    <property type="entry name" value="His_PPase_superfam"/>
</dbReference>
<organism evidence="2 3">
    <name type="scientific">Steinernema hermaphroditum</name>
    <dbReference type="NCBI Taxonomy" id="289476"/>
    <lineage>
        <taxon>Eukaryota</taxon>
        <taxon>Metazoa</taxon>
        <taxon>Ecdysozoa</taxon>
        <taxon>Nematoda</taxon>
        <taxon>Chromadorea</taxon>
        <taxon>Rhabditida</taxon>
        <taxon>Tylenchina</taxon>
        <taxon>Panagrolaimomorpha</taxon>
        <taxon>Strongyloidoidea</taxon>
        <taxon>Steinernematidae</taxon>
        <taxon>Steinernema</taxon>
    </lineage>
</organism>
<dbReference type="InterPro" id="IPR051710">
    <property type="entry name" value="Phosphatase_SH3-domain"/>
</dbReference>
<dbReference type="PANTHER" id="PTHR16469">
    <property type="entry name" value="UBIQUITIN-ASSOCIATED AND SH3 DOMAIN-CONTAINING BA-RELATED"/>
    <property type="match status" value="1"/>
</dbReference>
<dbReference type="PANTHER" id="PTHR16469:SF5">
    <property type="entry name" value="PHOSPHOGLYCERATE MUTASE FAMILY PROTEIN"/>
    <property type="match status" value="1"/>
</dbReference>